<name>A0ABW3R4A7_9PSEU</name>
<keyword evidence="2" id="KW-0238">DNA-binding</keyword>
<accession>A0ABW3R4A7</accession>
<dbReference type="RefSeq" id="WP_380729264.1">
    <property type="nucleotide sequence ID" value="NZ_JBHTLK010000288.1"/>
</dbReference>
<keyword evidence="1" id="KW-0805">Transcription regulation</keyword>
<evidence type="ECO:0000256" key="3">
    <source>
        <dbReference type="ARBA" id="ARBA00023163"/>
    </source>
</evidence>
<evidence type="ECO:0000256" key="1">
    <source>
        <dbReference type="ARBA" id="ARBA00023015"/>
    </source>
</evidence>
<evidence type="ECO:0000313" key="6">
    <source>
        <dbReference type="Proteomes" id="UP001597168"/>
    </source>
</evidence>
<dbReference type="InterPro" id="IPR028082">
    <property type="entry name" value="Peripla_BP_I"/>
</dbReference>
<dbReference type="EMBL" id="JBHTLK010000288">
    <property type="protein sequence ID" value="MFD1151872.1"/>
    <property type="molecule type" value="Genomic_DNA"/>
</dbReference>
<proteinExistence type="predicted"/>
<reference evidence="6" key="1">
    <citation type="journal article" date="2019" name="Int. J. Syst. Evol. Microbiol.">
        <title>The Global Catalogue of Microorganisms (GCM) 10K type strain sequencing project: providing services to taxonomists for standard genome sequencing and annotation.</title>
        <authorList>
            <consortium name="The Broad Institute Genomics Platform"/>
            <consortium name="The Broad Institute Genome Sequencing Center for Infectious Disease"/>
            <person name="Wu L."/>
            <person name="Ma J."/>
        </authorList>
    </citation>
    <scope>NUCLEOTIDE SEQUENCE [LARGE SCALE GENOMIC DNA]</scope>
    <source>
        <strain evidence="6">CCUG 60214</strain>
    </source>
</reference>
<feature type="non-terminal residue" evidence="5">
    <location>
        <position position="1"/>
    </location>
</feature>
<evidence type="ECO:0000256" key="2">
    <source>
        <dbReference type="ARBA" id="ARBA00023125"/>
    </source>
</evidence>
<sequence>PGVTVLRQDVPALGRKAAELIFKRIEGDQSPPAHAVVPATLVRRGSGEIAPGGRPPHSG</sequence>
<feature type="domain" description="Transcriptional regulator LacI/GalR-like sensor" evidence="4">
    <location>
        <begin position="1"/>
        <end position="46"/>
    </location>
</feature>
<keyword evidence="3" id="KW-0804">Transcription</keyword>
<gene>
    <name evidence="5" type="ORF">ACFQ3T_32445</name>
</gene>
<dbReference type="Gene3D" id="3.40.50.2300">
    <property type="match status" value="1"/>
</dbReference>
<organism evidence="5 6">
    <name type="scientific">Saccharothrix hoggarensis</name>
    <dbReference type="NCBI Taxonomy" id="913853"/>
    <lineage>
        <taxon>Bacteria</taxon>
        <taxon>Bacillati</taxon>
        <taxon>Actinomycetota</taxon>
        <taxon>Actinomycetes</taxon>
        <taxon>Pseudonocardiales</taxon>
        <taxon>Pseudonocardiaceae</taxon>
        <taxon>Saccharothrix</taxon>
    </lineage>
</organism>
<evidence type="ECO:0000259" key="4">
    <source>
        <dbReference type="Pfam" id="PF13377"/>
    </source>
</evidence>
<dbReference type="SUPFAM" id="SSF53822">
    <property type="entry name" value="Periplasmic binding protein-like I"/>
    <property type="match status" value="1"/>
</dbReference>
<dbReference type="Proteomes" id="UP001597168">
    <property type="component" value="Unassembled WGS sequence"/>
</dbReference>
<dbReference type="Pfam" id="PF13377">
    <property type="entry name" value="Peripla_BP_3"/>
    <property type="match status" value="1"/>
</dbReference>
<protein>
    <submittedName>
        <fullName evidence="5">Substrate-binding domain-containing protein</fullName>
    </submittedName>
</protein>
<dbReference type="InterPro" id="IPR046335">
    <property type="entry name" value="LacI/GalR-like_sensor"/>
</dbReference>
<comment type="caution">
    <text evidence="5">The sequence shown here is derived from an EMBL/GenBank/DDBJ whole genome shotgun (WGS) entry which is preliminary data.</text>
</comment>
<evidence type="ECO:0000313" key="5">
    <source>
        <dbReference type="EMBL" id="MFD1151872.1"/>
    </source>
</evidence>
<keyword evidence="6" id="KW-1185">Reference proteome</keyword>